<organism evidence="2 3">
    <name type="scientific">Clostridium diolis</name>
    <dbReference type="NCBI Taxonomy" id="223919"/>
    <lineage>
        <taxon>Bacteria</taxon>
        <taxon>Bacillati</taxon>
        <taxon>Bacillota</taxon>
        <taxon>Clostridia</taxon>
        <taxon>Eubacteriales</taxon>
        <taxon>Clostridiaceae</taxon>
        <taxon>Clostridium</taxon>
    </lineage>
</organism>
<feature type="transmembrane region" description="Helical" evidence="1">
    <location>
        <begin position="12"/>
        <end position="36"/>
    </location>
</feature>
<accession>A0AAV3W560</accession>
<feature type="transmembrane region" description="Helical" evidence="1">
    <location>
        <begin position="56"/>
        <end position="73"/>
    </location>
</feature>
<protein>
    <submittedName>
        <fullName evidence="2">Uncharacterized protein</fullName>
    </submittedName>
</protein>
<comment type="caution">
    <text evidence="2">The sequence shown here is derived from an EMBL/GenBank/DDBJ whole genome shotgun (WGS) entry which is preliminary data.</text>
</comment>
<name>A0AAV3W560_9CLOT</name>
<keyword evidence="1" id="KW-1133">Transmembrane helix</keyword>
<dbReference type="Proteomes" id="UP000325212">
    <property type="component" value="Unassembled WGS sequence"/>
</dbReference>
<dbReference type="AlphaFoldDB" id="A0AAV3W560"/>
<proteinExistence type="predicted"/>
<evidence type="ECO:0000256" key="1">
    <source>
        <dbReference type="SAM" id="Phobius"/>
    </source>
</evidence>
<keyword evidence="1" id="KW-0812">Transmembrane</keyword>
<gene>
    <name evidence="2" type="ORF">CDIOL_43460</name>
</gene>
<evidence type="ECO:0000313" key="2">
    <source>
        <dbReference type="EMBL" id="GEA33423.1"/>
    </source>
</evidence>
<evidence type="ECO:0000313" key="3">
    <source>
        <dbReference type="Proteomes" id="UP000325212"/>
    </source>
</evidence>
<keyword evidence="3" id="KW-1185">Reference proteome</keyword>
<reference evidence="2 3" key="1">
    <citation type="submission" date="2019-06" db="EMBL/GenBank/DDBJ databases">
        <title>Draft genome sequence of Clostridium diolis DSM 15410.</title>
        <authorList>
            <person name="Kobayashi H."/>
            <person name="Tanizawa Y."/>
            <person name="Tohno M."/>
        </authorList>
    </citation>
    <scope>NUCLEOTIDE SEQUENCE [LARGE SCALE GENOMIC DNA]</scope>
    <source>
        <strain evidence="2 3">DSM 15410</strain>
    </source>
</reference>
<dbReference type="EMBL" id="BJLA01000021">
    <property type="protein sequence ID" value="GEA33423.1"/>
    <property type="molecule type" value="Genomic_DNA"/>
</dbReference>
<sequence>MIKAATIMINDYNMQIPIVIFILQVLYMDSLIYNFLRLNILKISALNPHVLKTRMFTINIFIFLYLNSKICLYKTRYL</sequence>
<keyword evidence="1" id="KW-0472">Membrane</keyword>